<evidence type="ECO:0008006" key="4">
    <source>
        <dbReference type="Google" id="ProtNLM"/>
    </source>
</evidence>
<reference evidence="2 3" key="1">
    <citation type="submission" date="2023-07" db="EMBL/GenBank/DDBJ databases">
        <title>Sorghum-associated microbial communities from plants grown in Nebraska, USA.</title>
        <authorList>
            <person name="Schachtman D."/>
        </authorList>
    </citation>
    <scope>NUCLEOTIDE SEQUENCE [LARGE SCALE GENOMIC DNA]</scope>
    <source>
        <strain evidence="2 3">4138</strain>
    </source>
</reference>
<name>A0ABU1VWJ1_9GAMM</name>
<keyword evidence="1" id="KW-0732">Signal</keyword>
<dbReference type="PROSITE" id="PS51257">
    <property type="entry name" value="PROKAR_LIPOPROTEIN"/>
    <property type="match status" value="1"/>
</dbReference>
<protein>
    <recommendedName>
        <fullName evidence="4">DUF4136 domain-containing protein</fullName>
    </recommendedName>
</protein>
<evidence type="ECO:0000313" key="3">
    <source>
        <dbReference type="Proteomes" id="UP001257909"/>
    </source>
</evidence>
<feature type="chain" id="PRO_5046235500" description="DUF4136 domain-containing protein" evidence="1">
    <location>
        <begin position="17"/>
        <end position="162"/>
    </location>
</feature>
<dbReference type="NCBIfam" id="NF047637">
    <property type="entry name" value="lipo_CC0125"/>
    <property type="match status" value="1"/>
</dbReference>
<sequence length="162" mass="18144">MKLLFAVLLLTLTACSSTPDYRSASAAGYGYSDTELGPNYHRVQFKLRGKNKVKAMDYALQRAAELTLSQGYDWFDLVAKETLVDRRNYTVSARHHTVTHQQKSCGLLSCTSYQQTELAPEPETAVDFTEVRIDIRLGKGVSPQGDSVFQAAEVVQRLKQQH</sequence>
<organism evidence="2 3">
    <name type="scientific">Rheinheimera soli</name>
    <dbReference type="NCBI Taxonomy" id="443616"/>
    <lineage>
        <taxon>Bacteria</taxon>
        <taxon>Pseudomonadati</taxon>
        <taxon>Pseudomonadota</taxon>
        <taxon>Gammaproteobacteria</taxon>
        <taxon>Chromatiales</taxon>
        <taxon>Chromatiaceae</taxon>
        <taxon>Rheinheimera</taxon>
    </lineage>
</organism>
<accession>A0ABU1VWJ1</accession>
<dbReference type="Proteomes" id="UP001257909">
    <property type="component" value="Unassembled WGS sequence"/>
</dbReference>
<comment type="caution">
    <text evidence="2">The sequence shown here is derived from an EMBL/GenBank/DDBJ whole genome shotgun (WGS) entry which is preliminary data.</text>
</comment>
<feature type="signal peptide" evidence="1">
    <location>
        <begin position="1"/>
        <end position="16"/>
    </location>
</feature>
<keyword evidence="3" id="KW-1185">Reference proteome</keyword>
<evidence type="ECO:0000313" key="2">
    <source>
        <dbReference type="EMBL" id="MDR7120084.1"/>
    </source>
</evidence>
<evidence type="ECO:0000256" key="1">
    <source>
        <dbReference type="SAM" id="SignalP"/>
    </source>
</evidence>
<dbReference type="RefSeq" id="WP_310275199.1">
    <property type="nucleotide sequence ID" value="NZ_JAVDWR010000002.1"/>
</dbReference>
<dbReference type="EMBL" id="JAVDWR010000002">
    <property type="protein sequence ID" value="MDR7120084.1"/>
    <property type="molecule type" value="Genomic_DNA"/>
</dbReference>
<proteinExistence type="predicted"/>
<gene>
    <name evidence="2" type="ORF">J2W69_001013</name>
</gene>